<protein>
    <submittedName>
        <fullName evidence="2">Uncharacterized protein</fullName>
    </submittedName>
</protein>
<dbReference type="AlphaFoldDB" id="Q2R7B1"/>
<reference evidence="3" key="2">
    <citation type="journal article" date="2008" name="Nucleic Acids Res.">
        <title>The rice annotation project database (RAP-DB): 2008 update.</title>
        <authorList>
            <consortium name="The rice annotation project (RAP)"/>
        </authorList>
    </citation>
    <scope>GENOME REANNOTATION</scope>
    <source>
        <strain evidence="3">cv. Nipponbare</strain>
    </source>
</reference>
<evidence type="ECO:0000313" key="2">
    <source>
        <dbReference type="EMBL" id="AAX96224.1"/>
    </source>
</evidence>
<accession>Q2R7B1</accession>
<feature type="region of interest" description="Disordered" evidence="1">
    <location>
        <begin position="1"/>
        <end position="73"/>
    </location>
</feature>
<dbReference type="EMBL" id="AC135957">
    <property type="protein sequence ID" value="AAX96224.1"/>
    <property type="molecule type" value="Genomic_DNA"/>
</dbReference>
<feature type="compositionally biased region" description="Low complexity" evidence="1">
    <location>
        <begin position="43"/>
        <end position="63"/>
    </location>
</feature>
<feature type="compositionally biased region" description="Basic and acidic residues" evidence="1">
    <location>
        <begin position="24"/>
        <end position="39"/>
    </location>
</feature>
<gene>
    <name evidence="2" type="ordered locus">LOC_Os11g17210</name>
</gene>
<dbReference type="Proteomes" id="UP000000763">
    <property type="component" value="Chromosome 11"/>
</dbReference>
<name>Q2R7B1_ORYSJ</name>
<evidence type="ECO:0000256" key="1">
    <source>
        <dbReference type="SAM" id="MobiDB-lite"/>
    </source>
</evidence>
<organism evidence="2 3">
    <name type="scientific">Oryza sativa subsp. japonica</name>
    <name type="common">Rice</name>
    <dbReference type="NCBI Taxonomy" id="39947"/>
    <lineage>
        <taxon>Eukaryota</taxon>
        <taxon>Viridiplantae</taxon>
        <taxon>Streptophyta</taxon>
        <taxon>Embryophyta</taxon>
        <taxon>Tracheophyta</taxon>
        <taxon>Spermatophyta</taxon>
        <taxon>Magnoliopsida</taxon>
        <taxon>Liliopsida</taxon>
        <taxon>Poales</taxon>
        <taxon>Poaceae</taxon>
        <taxon>BOP clade</taxon>
        <taxon>Oryzoideae</taxon>
        <taxon>Oryzeae</taxon>
        <taxon>Oryzinae</taxon>
        <taxon>Oryza</taxon>
        <taxon>Oryza sativa</taxon>
    </lineage>
</organism>
<proteinExistence type="predicted"/>
<evidence type="ECO:0000313" key="3">
    <source>
        <dbReference type="Proteomes" id="UP000000763"/>
    </source>
</evidence>
<reference evidence="3" key="1">
    <citation type="journal article" date="2005" name="Nature">
        <title>The map-based sequence of the rice genome.</title>
        <authorList>
            <consortium name="International rice genome sequencing project (IRGSP)"/>
            <person name="Matsumoto T."/>
            <person name="Wu J."/>
            <person name="Kanamori H."/>
            <person name="Katayose Y."/>
            <person name="Fujisawa M."/>
            <person name="Namiki N."/>
            <person name="Mizuno H."/>
            <person name="Yamamoto K."/>
            <person name="Antonio B.A."/>
            <person name="Baba T."/>
            <person name="Sakata K."/>
            <person name="Nagamura Y."/>
            <person name="Aoki H."/>
            <person name="Arikawa K."/>
            <person name="Arita K."/>
            <person name="Bito T."/>
            <person name="Chiden Y."/>
            <person name="Fujitsuka N."/>
            <person name="Fukunaka R."/>
            <person name="Hamada M."/>
            <person name="Harada C."/>
            <person name="Hayashi A."/>
            <person name="Hijishita S."/>
            <person name="Honda M."/>
            <person name="Hosokawa S."/>
            <person name="Ichikawa Y."/>
            <person name="Idonuma A."/>
            <person name="Iijima M."/>
            <person name="Ikeda M."/>
            <person name="Ikeno M."/>
            <person name="Ito K."/>
            <person name="Ito S."/>
            <person name="Ito T."/>
            <person name="Ito Y."/>
            <person name="Ito Y."/>
            <person name="Iwabuchi A."/>
            <person name="Kamiya K."/>
            <person name="Karasawa W."/>
            <person name="Kurita K."/>
            <person name="Katagiri S."/>
            <person name="Kikuta A."/>
            <person name="Kobayashi H."/>
            <person name="Kobayashi N."/>
            <person name="Machita K."/>
            <person name="Maehara T."/>
            <person name="Masukawa M."/>
            <person name="Mizubayashi T."/>
            <person name="Mukai Y."/>
            <person name="Nagasaki H."/>
            <person name="Nagata Y."/>
            <person name="Naito S."/>
            <person name="Nakashima M."/>
            <person name="Nakama Y."/>
            <person name="Nakamichi Y."/>
            <person name="Nakamura M."/>
            <person name="Meguro A."/>
            <person name="Negishi M."/>
            <person name="Ohta I."/>
            <person name="Ohta T."/>
            <person name="Okamoto M."/>
            <person name="Ono N."/>
            <person name="Saji S."/>
            <person name="Sakaguchi M."/>
            <person name="Sakai K."/>
            <person name="Shibata M."/>
            <person name="Shimokawa T."/>
            <person name="Song J."/>
            <person name="Takazaki Y."/>
            <person name="Terasawa K."/>
            <person name="Tsugane M."/>
            <person name="Tsuji K."/>
            <person name="Ueda S."/>
            <person name="Waki K."/>
            <person name="Yamagata H."/>
            <person name="Yamamoto M."/>
            <person name="Yamamoto S."/>
            <person name="Yamane H."/>
            <person name="Yoshiki S."/>
            <person name="Yoshihara R."/>
            <person name="Yukawa K."/>
            <person name="Zhong H."/>
            <person name="Yano M."/>
            <person name="Yuan Q."/>
            <person name="Ouyang S."/>
            <person name="Liu J."/>
            <person name="Jones K.M."/>
            <person name="Gansberger K."/>
            <person name="Moffat K."/>
            <person name="Hill J."/>
            <person name="Bera J."/>
            <person name="Fadrosh D."/>
            <person name="Jin S."/>
            <person name="Johri S."/>
            <person name="Kim M."/>
            <person name="Overton L."/>
            <person name="Reardon M."/>
            <person name="Tsitrin T."/>
            <person name="Vuong H."/>
            <person name="Weaver B."/>
            <person name="Ciecko A."/>
            <person name="Tallon L."/>
            <person name="Jackson J."/>
            <person name="Pai G."/>
            <person name="Aken S.V."/>
            <person name="Utterback T."/>
            <person name="Reidmuller S."/>
            <person name="Feldblyum T."/>
            <person name="Hsiao J."/>
            <person name="Zismann V."/>
            <person name="Iobst S."/>
            <person name="de Vazeille A.R."/>
            <person name="Buell C.R."/>
            <person name="Ying K."/>
            <person name="Li Y."/>
            <person name="Lu T."/>
            <person name="Huang Y."/>
            <person name="Zhao Q."/>
            <person name="Feng Q."/>
            <person name="Zhang L."/>
            <person name="Zhu J."/>
            <person name="Weng Q."/>
            <person name="Mu J."/>
            <person name="Lu Y."/>
            <person name="Fan D."/>
            <person name="Liu Y."/>
            <person name="Guan J."/>
            <person name="Zhang Y."/>
            <person name="Yu S."/>
            <person name="Liu X."/>
            <person name="Zhang Y."/>
            <person name="Hong G."/>
            <person name="Han B."/>
            <person name="Choisne N."/>
            <person name="Demange N."/>
            <person name="Orjeda G."/>
            <person name="Samain S."/>
            <person name="Cattolico L."/>
            <person name="Pelletier E."/>
            <person name="Couloux A."/>
            <person name="Segurens B."/>
            <person name="Wincker P."/>
            <person name="D'Hont A."/>
            <person name="Scarpelli C."/>
            <person name="Weissenbach J."/>
            <person name="Salanoubat M."/>
            <person name="Quetier F."/>
            <person name="Yu Y."/>
            <person name="Kim H.R."/>
            <person name="Rambo T."/>
            <person name="Currie J."/>
            <person name="Collura K."/>
            <person name="Luo M."/>
            <person name="Yang T."/>
            <person name="Ammiraju J.S.S."/>
            <person name="Engler F."/>
            <person name="Soderlund C."/>
            <person name="Wing R.A."/>
            <person name="Palmer L.E."/>
            <person name="de la Bastide M."/>
            <person name="Spiegel L."/>
            <person name="Nascimento L."/>
            <person name="Zutavern T."/>
            <person name="O'Shaughnessy A."/>
            <person name="Dike S."/>
            <person name="Dedhia N."/>
            <person name="Preston R."/>
            <person name="Balija V."/>
            <person name="McCombie W.R."/>
            <person name="Chow T."/>
            <person name="Chen H."/>
            <person name="Chung M."/>
            <person name="Chen C."/>
            <person name="Shaw J."/>
            <person name="Wu H."/>
            <person name="Hsiao K."/>
            <person name="Chao Y."/>
            <person name="Chu M."/>
            <person name="Cheng C."/>
            <person name="Hour A."/>
            <person name="Lee P."/>
            <person name="Lin S."/>
            <person name="Lin Y."/>
            <person name="Liou J."/>
            <person name="Liu S."/>
            <person name="Hsing Y."/>
            <person name="Raghuvanshi S."/>
            <person name="Mohanty A."/>
            <person name="Bharti A.K."/>
            <person name="Gaur A."/>
            <person name="Gupta V."/>
            <person name="Kumar D."/>
            <person name="Ravi V."/>
            <person name="Vij S."/>
            <person name="Kapur A."/>
            <person name="Khurana P."/>
            <person name="Khurana P."/>
            <person name="Khurana J.P."/>
            <person name="Tyagi A.K."/>
            <person name="Gaikwad K."/>
            <person name="Singh A."/>
            <person name="Dalal V."/>
            <person name="Srivastava S."/>
            <person name="Dixit A."/>
            <person name="Pal A.K."/>
            <person name="Ghazi I.A."/>
            <person name="Yadav M."/>
            <person name="Pandit A."/>
            <person name="Bhargava A."/>
            <person name="Sureshbabu K."/>
            <person name="Batra K."/>
            <person name="Sharma T.R."/>
            <person name="Mohapatra T."/>
            <person name="Singh N.K."/>
            <person name="Messing J."/>
            <person name="Nelson A.B."/>
            <person name="Fuks G."/>
            <person name="Kavchok S."/>
            <person name="Keizer G."/>
            <person name="Linton E."/>
            <person name="Llaca V."/>
            <person name="Song R."/>
            <person name="Tanyolac B."/>
            <person name="Young S."/>
            <person name="Ho-Il K."/>
            <person name="Hahn J.H."/>
            <person name="Sangsakoo G."/>
            <person name="Vanavichit A."/>
            <person name="de Mattos Luiz.A.T."/>
            <person name="Zimmer P.D."/>
            <person name="Malone G."/>
            <person name="Dellagostin O."/>
            <person name="de Oliveira A.C."/>
            <person name="Bevan M."/>
            <person name="Bancroft I."/>
            <person name="Minx P."/>
            <person name="Cordum H."/>
            <person name="Wilson R."/>
            <person name="Cheng Z."/>
            <person name="Jin W."/>
            <person name="Jiang J."/>
            <person name="Leong S.A."/>
            <person name="Iwama H."/>
            <person name="Gojobori T."/>
            <person name="Itoh T."/>
            <person name="Niimura Y."/>
            <person name="Fujii Y."/>
            <person name="Habara T."/>
            <person name="Sakai H."/>
            <person name="Sato Y."/>
            <person name="Wilson G."/>
            <person name="Kumar K."/>
            <person name="McCouch S."/>
            <person name="Juretic N."/>
            <person name="Hoen D."/>
            <person name="Wright S."/>
            <person name="Bruskiewich R."/>
            <person name="Bureau T."/>
            <person name="Miyao A."/>
            <person name="Hirochika H."/>
            <person name="Nishikawa T."/>
            <person name="Kadowaki K."/>
            <person name="Sugiura M."/>
            <person name="Burr B."/>
            <person name="Sasaki T."/>
        </authorList>
    </citation>
    <scope>NUCLEOTIDE SEQUENCE [LARGE SCALE GENOMIC DNA]</scope>
    <source>
        <strain evidence="3">cv. Nipponbare</strain>
    </source>
</reference>
<sequence length="173" mass="18244">MDGEKVQMAKEAAAPSLSPAPVEGKPREAAVGEKGKATEEPAPAESDLSDASESAAAAATIADDGGKPASEAAVAEDELPYDCGKYSAERFWIGCGRRPCLSCEQDNIPPVERNMRSAYCSPISYPLLPTHSSASCEFHVEVAVCSSLYDLVLQNKEKEQSVGIIVPLEIVTS</sequence>